<sequence length="670" mass="72800">MVALALAVLGALALAAFRRLAGWPYRGFAVICVFLALLNPSLKTEERQAEADNVLVVVDRSSSQRLSDREAQTEAALAHVTAQLADRPGTEMRLVEVADAAGPGGSEVMTALVQALSETARDRIAGAIVISDGQIHDTEFAPNLPAPLHLLLTGRSRDWDRRLLVKNAPGFAILGEPITLTLLVEDQGAAPQAALADIILSVDGGPEQRYQIPVNREVEVDVSLGHGGMNILQFSTPDMSGELTDRNNAAVVQINALRDRLRVLLVSGVPHPGERTWRNLLKSDSNVDLVHFTILRPPEKQDGVPVTELSLIAFPTRELFLEKIGEFDLIVFDRYKRRGLLPAEYFESIANYVRQGGAVLVAAGPDYAGVNSLYRSPLGAILPGRPTSRVFEEPILPQVTEFGLKHPVSESLESLAPDTGWGRWLRQIEVEATSGQVLMTGRGDSPLLVVDRVGKGRVALLTSDHAWLWDRGYEGGGPQAELLRRVAHWSMKEPDLEEEALLAEPSESGLQVTRRSLTEGPLAPLEVVTPNGERFTVALQPMAPGRYRAEIVSEDLGLYRLSSGDLQIVAALGPAAPREFVQTIATDRVMAPILAETNGGALAVSEGLPKFRNVRSGRPAHGRGWIGLVSHEAYVVQGVEIGQFLPAWVYLIFAALGLLIGWLREGRWDK</sequence>
<dbReference type="Gene3D" id="3.40.50.880">
    <property type="match status" value="1"/>
</dbReference>
<gene>
    <name evidence="2" type="ORF">RCA23_c01180</name>
</gene>
<dbReference type="SUPFAM" id="SSF52317">
    <property type="entry name" value="Class I glutamine amidotransferase-like"/>
    <property type="match status" value="1"/>
</dbReference>
<name>A0AAN0RGF4_9RHOB</name>
<protein>
    <recommendedName>
        <fullName evidence="4">Glutamine amidotransferase domain-containing protein</fullName>
    </recommendedName>
</protein>
<dbReference type="CDD" id="cd03143">
    <property type="entry name" value="A4_beta-galactosidase_middle_domain"/>
    <property type="match status" value="1"/>
</dbReference>
<feature type="transmembrane region" description="Helical" evidence="1">
    <location>
        <begin position="644"/>
        <end position="663"/>
    </location>
</feature>
<dbReference type="EMBL" id="CP003984">
    <property type="protein sequence ID" value="AII85685.1"/>
    <property type="molecule type" value="Genomic_DNA"/>
</dbReference>
<dbReference type="PANTHER" id="PTHR37947:SF1">
    <property type="entry name" value="BLL2462 PROTEIN"/>
    <property type="match status" value="1"/>
</dbReference>
<organism evidence="2 3">
    <name type="scientific">Planktomarina temperata RCA23</name>
    <dbReference type="NCBI Taxonomy" id="666509"/>
    <lineage>
        <taxon>Bacteria</taxon>
        <taxon>Pseudomonadati</taxon>
        <taxon>Pseudomonadota</taxon>
        <taxon>Alphaproteobacteria</taxon>
        <taxon>Rhodobacterales</taxon>
        <taxon>Paracoccaceae</taxon>
        <taxon>Planktomarina</taxon>
    </lineage>
</organism>
<proteinExistence type="predicted"/>
<accession>A0AAN0RGF4</accession>
<evidence type="ECO:0000313" key="3">
    <source>
        <dbReference type="Proteomes" id="UP000028680"/>
    </source>
</evidence>
<dbReference type="Proteomes" id="UP000028680">
    <property type="component" value="Chromosome"/>
</dbReference>
<dbReference type="AlphaFoldDB" id="A0AAN0RGF4"/>
<dbReference type="InterPro" id="IPR029062">
    <property type="entry name" value="Class_I_gatase-like"/>
</dbReference>
<keyword evidence="3" id="KW-1185">Reference proteome</keyword>
<evidence type="ECO:0008006" key="4">
    <source>
        <dbReference type="Google" id="ProtNLM"/>
    </source>
</evidence>
<dbReference type="KEGG" id="ptp:RCA23_c01180"/>
<keyword evidence="1" id="KW-0812">Transmembrane</keyword>
<evidence type="ECO:0000313" key="2">
    <source>
        <dbReference type="EMBL" id="AII85685.1"/>
    </source>
</evidence>
<keyword evidence="1" id="KW-0472">Membrane</keyword>
<keyword evidence="1" id="KW-1133">Transmembrane helix</keyword>
<reference evidence="2 3" key="1">
    <citation type="journal article" date="2014" name="ISME J.">
        <title>Adaptation of an abundant Roseobacter RCA organism to pelagic systems revealed by genomic and transcriptomic analyses.</title>
        <authorList>
            <person name="Voget S."/>
            <person name="Wemheuer B."/>
            <person name="Brinkhoff T."/>
            <person name="Vollmers J."/>
            <person name="Dietrich S."/>
            <person name="Giebel H.A."/>
            <person name="Beardsley C."/>
            <person name="Sardemann C."/>
            <person name="Bakenhus I."/>
            <person name="Billerbeck S."/>
            <person name="Daniel R."/>
            <person name="Simon M."/>
        </authorList>
    </citation>
    <scope>NUCLEOTIDE SEQUENCE [LARGE SCALE GENOMIC DNA]</scope>
    <source>
        <strain evidence="2 3">RCA23</strain>
    </source>
</reference>
<evidence type="ECO:0000256" key="1">
    <source>
        <dbReference type="SAM" id="Phobius"/>
    </source>
</evidence>
<dbReference type="PANTHER" id="PTHR37947">
    <property type="entry name" value="BLL2462 PROTEIN"/>
    <property type="match status" value="1"/>
</dbReference>